<evidence type="ECO:0000313" key="3">
    <source>
        <dbReference type="Proteomes" id="UP001412067"/>
    </source>
</evidence>
<dbReference type="PANTHER" id="PTHR37176">
    <property type="entry name" value="F10K1.23"/>
    <property type="match status" value="1"/>
</dbReference>
<dbReference type="PANTHER" id="PTHR37176:SF1">
    <property type="entry name" value="PROTEIN DOUBLE-STRAND BREAK FORMATION"/>
    <property type="match status" value="1"/>
</dbReference>
<protein>
    <submittedName>
        <fullName evidence="2">Uncharacterized protein</fullName>
    </submittedName>
</protein>
<dbReference type="EMBL" id="JBBWWR010000015">
    <property type="protein sequence ID" value="KAK8950234.1"/>
    <property type="molecule type" value="Genomic_DNA"/>
</dbReference>
<reference evidence="2 3" key="1">
    <citation type="journal article" date="2022" name="Nat. Plants">
        <title>Genomes of leafy and leafless Platanthera orchids illuminate the evolution of mycoheterotrophy.</title>
        <authorList>
            <person name="Li M.H."/>
            <person name="Liu K.W."/>
            <person name="Li Z."/>
            <person name="Lu H.C."/>
            <person name="Ye Q.L."/>
            <person name="Zhang D."/>
            <person name="Wang J.Y."/>
            <person name="Li Y.F."/>
            <person name="Zhong Z.M."/>
            <person name="Liu X."/>
            <person name="Yu X."/>
            <person name="Liu D.K."/>
            <person name="Tu X.D."/>
            <person name="Liu B."/>
            <person name="Hao Y."/>
            <person name="Liao X.Y."/>
            <person name="Jiang Y.T."/>
            <person name="Sun W.H."/>
            <person name="Chen J."/>
            <person name="Chen Y.Q."/>
            <person name="Ai Y."/>
            <person name="Zhai J.W."/>
            <person name="Wu S.S."/>
            <person name="Zhou Z."/>
            <person name="Hsiao Y.Y."/>
            <person name="Wu W.L."/>
            <person name="Chen Y.Y."/>
            <person name="Lin Y.F."/>
            <person name="Hsu J.L."/>
            <person name="Li C.Y."/>
            <person name="Wang Z.W."/>
            <person name="Zhao X."/>
            <person name="Zhong W.Y."/>
            <person name="Ma X.K."/>
            <person name="Ma L."/>
            <person name="Huang J."/>
            <person name="Chen G.Z."/>
            <person name="Huang M.Z."/>
            <person name="Huang L."/>
            <person name="Peng D.H."/>
            <person name="Luo Y.B."/>
            <person name="Zou S.Q."/>
            <person name="Chen S.P."/>
            <person name="Lan S."/>
            <person name="Tsai W.C."/>
            <person name="Van de Peer Y."/>
            <person name="Liu Z.J."/>
        </authorList>
    </citation>
    <scope>NUCLEOTIDE SEQUENCE [LARGE SCALE GENOMIC DNA]</scope>
    <source>
        <strain evidence="2">Lor288</strain>
    </source>
</reference>
<dbReference type="InterPro" id="IPR044969">
    <property type="entry name" value="DFO"/>
</dbReference>
<sequence length="245" mass="27900">MPAAVAEQISLFRFFIEEGSYSDVSLRILETLLVAKDLRALLEIRSTLQELLRSEVTSVMATIAAKSADEKLDIAEFFVKAFALVGDVESCLALKYEALVLRESKYYNNDDFRVSYQEWYTFAKDSLHNQYYSIAVKGFDSALSCFQSQHNTKGVTRDNHVNDHIVDKIIRLRDEASAMVSSHSVQALTSKYLKRKSTEDDPQTNSFPIKPRPAATYMHRVGINKRNADKLRRSQQQQPPQIPDP</sequence>
<proteinExistence type="predicted"/>
<evidence type="ECO:0000256" key="1">
    <source>
        <dbReference type="SAM" id="MobiDB-lite"/>
    </source>
</evidence>
<organism evidence="2 3">
    <name type="scientific">Platanthera guangdongensis</name>
    <dbReference type="NCBI Taxonomy" id="2320717"/>
    <lineage>
        <taxon>Eukaryota</taxon>
        <taxon>Viridiplantae</taxon>
        <taxon>Streptophyta</taxon>
        <taxon>Embryophyta</taxon>
        <taxon>Tracheophyta</taxon>
        <taxon>Spermatophyta</taxon>
        <taxon>Magnoliopsida</taxon>
        <taxon>Liliopsida</taxon>
        <taxon>Asparagales</taxon>
        <taxon>Orchidaceae</taxon>
        <taxon>Orchidoideae</taxon>
        <taxon>Orchideae</taxon>
        <taxon>Orchidinae</taxon>
        <taxon>Platanthera</taxon>
    </lineage>
</organism>
<comment type="caution">
    <text evidence="2">The sequence shown here is derived from an EMBL/GenBank/DDBJ whole genome shotgun (WGS) entry which is preliminary data.</text>
</comment>
<dbReference type="Proteomes" id="UP001412067">
    <property type="component" value="Unassembled WGS sequence"/>
</dbReference>
<evidence type="ECO:0000313" key="2">
    <source>
        <dbReference type="EMBL" id="KAK8950234.1"/>
    </source>
</evidence>
<gene>
    <name evidence="2" type="ORF">KSP40_PGU006355</name>
</gene>
<name>A0ABR2LTJ4_9ASPA</name>
<accession>A0ABR2LTJ4</accession>
<keyword evidence="3" id="KW-1185">Reference proteome</keyword>
<feature type="region of interest" description="Disordered" evidence="1">
    <location>
        <begin position="194"/>
        <end position="245"/>
    </location>
</feature>